<dbReference type="Pfam" id="PF12796">
    <property type="entry name" value="Ank_2"/>
    <property type="match status" value="1"/>
</dbReference>
<evidence type="ECO:0000313" key="5">
    <source>
        <dbReference type="Proteomes" id="UP000562682"/>
    </source>
</evidence>
<protein>
    <submittedName>
        <fullName evidence="4">Ankyrin repeat-containing protein</fullName>
    </submittedName>
</protein>
<gene>
    <name evidence="4" type="ORF">FDENT_7370</name>
</gene>
<dbReference type="InterPro" id="IPR002110">
    <property type="entry name" value="Ankyrin_rpt"/>
</dbReference>
<dbReference type="PANTHER" id="PTHR24123">
    <property type="entry name" value="ANKYRIN REPEAT-CONTAINING"/>
    <property type="match status" value="1"/>
</dbReference>
<keyword evidence="1" id="KW-0677">Repeat</keyword>
<comment type="caution">
    <text evidence="4">The sequence shown here is derived from an EMBL/GenBank/DDBJ whole genome shotgun (WGS) entry which is preliminary data.</text>
</comment>
<evidence type="ECO:0000313" key="4">
    <source>
        <dbReference type="EMBL" id="KAF5683132.1"/>
    </source>
</evidence>
<dbReference type="PANTHER" id="PTHR24123:SF33">
    <property type="entry name" value="PROTEIN HOS4"/>
    <property type="match status" value="1"/>
</dbReference>
<reference evidence="4 5" key="1">
    <citation type="submission" date="2020-05" db="EMBL/GenBank/DDBJ databases">
        <title>Identification and distribution of gene clusters putatively required for synthesis of sphingolipid metabolism inhibitors in phylogenetically diverse species of the filamentous fungus Fusarium.</title>
        <authorList>
            <person name="Kim H.-S."/>
            <person name="Busman M."/>
            <person name="Brown D.W."/>
            <person name="Divon H."/>
            <person name="Uhlig S."/>
            <person name="Proctor R.H."/>
        </authorList>
    </citation>
    <scope>NUCLEOTIDE SEQUENCE [LARGE SCALE GENOMIC DNA]</scope>
    <source>
        <strain evidence="4 5">NRRL 25311</strain>
    </source>
</reference>
<dbReference type="Pfam" id="PF00023">
    <property type="entry name" value="Ank"/>
    <property type="match status" value="1"/>
</dbReference>
<keyword evidence="5" id="KW-1185">Reference proteome</keyword>
<feature type="repeat" description="ANK" evidence="3">
    <location>
        <begin position="127"/>
        <end position="159"/>
    </location>
</feature>
<name>A0A8H5X105_9HYPO</name>
<dbReference type="EMBL" id="JAAOAK010000201">
    <property type="protein sequence ID" value="KAF5683132.1"/>
    <property type="molecule type" value="Genomic_DNA"/>
</dbReference>
<dbReference type="Gene3D" id="1.25.40.20">
    <property type="entry name" value="Ankyrin repeat-containing domain"/>
    <property type="match status" value="2"/>
</dbReference>
<dbReference type="SUPFAM" id="SSF48403">
    <property type="entry name" value="Ankyrin repeat"/>
    <property type="match status" value="1"/>
</dbReference>
<evidence type="ECO:0000256" key="2">
    <source>
        <dbReference type="ARBA" id="ARBA00023043"/>
    </source>
</evidence>
<dbReference type="PROSITE" id="PS50088">
    <property type="entry name" value="ANK_REPEAT"/>
    <property type="match status" value="1"/>
</dbReference>
<dbReference type="InterPro" id="IPR036770">
    <property type="entry name" value="Ankyrin_rpt-contain_sf"/>
</dbReference>
<dbReference type="InterPro" id="IPR051165">
    <property type="entry name" value="Multifunctional_ANK_Repeat"/>
</dbReference>
<evidence type="ECO:0000256" key="3">
    <source>
        <dbReference type="PROSITE-ProRule" id="PRU00023"/>
    </source>
</evidence>
<proteinExistence type="predicted"/>
<evidence type="ECO:0000256" key="1">
    <source>
        <dbReference type="ARBA" id="ARBA00022737"/>
    </source>
</evidence>
<dbReference type="SMART" id="SM00248">
    <property type="entry name" value="ANK"/>
    <property type="match status" value="4"/>
</dbReference>
<dbReference type="AlphaFoldDB" id="A0A8H5X105"/>
<accession>A0A8H5X105</accession>
<keyword evidence="2 3" id="KW-0040">ANK repeat</keyword>
<organism evidence="4 5">
    <name type="scientific">Fusarium denticulatum</name>
    <dbReference type="NCBI Taxonomy" id="48507"/>
    <lineage>
        <taxon>Eukaryota</taxon>
        <taxon>Fungi</taxon>
        <taxon>Dikarya</taxon>
        <taxon>Ascomycota</taxon>
        <taxon>Pezizomycotina</taxon>
        <taxon>Sordariomycetes</taxon>
        <taxon>Hypocreomycetidae</taxon>
        <taxon>Hypocreales</taxon>
        <taxon>Nectriaceae</taxon>
        <taxon>Fusarium</taxon>
        <taxon>Fusarium fujikuroi species complex</taxon>
    </lineage>
</organism>
<dbReference type="Proteomes" id="UP000562682">
    <property type="component" value="Unassembled WGS sequence"/>
</dbReference>
<sequence length="295" mass="33074">MASLLLEARGNPNSCIRLLHHKWSESSVPHLHYEEEDENDVQLWTPLAAACYWSDIAMIELLLQYGAKLHKGTNCQFSPVEASVCRNDFSYDLFQFILHLRVRNLGGLSWDDRESLMVALDLLTEVSGGKTLVLAAKKGLLERVRMLVRAGTDIHSDTANIGGAALKVACQEGHLDVAEHLLAEGIGCRLWYESQNHASQSEDALKAAEANGHFNLVALLLKHIAAINDEKSNTFELRHDRALVAGRVDIALLYREHDLSRYSPDNRPVLADISEYWLRESGWDMVSGHIWLVSQ</sequence>